<protein>
    <submittedName>
        <fullName evidence="16">Zinc finger imprinted 3</fullName>
    </submittedName>
</protein>
<keyword evidence="9" id="KW-0539">Nucleus</keyword>
<dbReference type="GO" id="GO:0005634">
    <property type="term" value="C:nucleus"/>
    <property type="evidence" value="ECO:0007669"/>
    <property type="project" value="UniProtKB-SubCell"/>
</dbReference>
<evidence type="ECO:0000256" key="1">
    <source>
        <dbReference type="ARBA" id="ARBA00004123"/>
    </source>
</evidence>
<evidence type="ECO:0000256" key="10">
    <source>
        <dbReference type="PROSITE-ProRule" id="PRU00042"/>
    </source>
</evidence>
<dbReference type="Gene3D" id="3.40.1800.20">
    <property type="match status" value="1"/>
</dbReference>
<gene>
    <name evidence="16" type="primary">LOC111603799</name>
</gene>
<dbReference type="GO" id="GO:0043565">
    <property type="term" value="F:sequence-specific DNA binding"/>
    <property type="evidence" value="ECO:0007669"/>
    <property type="project" value="UniProtKB-ARBA"/>
</dbReference>
<feature type="binding site" evidence="11">
    <location>
        <position position="70"/>
    </location>
    <ligand>
        <name>Zn(2+)</name>
        <dbReference type="ChEBI" id="CHEBI:29105"/>
    </ligand>
</feature>
<accession>A0A6J1M7W0</accession>
<evidence type="ECO:0000259" key="14">
    <source>
        <dbReference type="PROSITE" id="PS51915"/>
    </source>
</evidence>
<dbReference type="PROSITE" id="PS50157">
    <property type="entry name" value="ZINC_FINGER_C2H2_2"/>
    <property type="match status" value="7"/>
</dbReference>
<dbReference type="Proteomes" id="UP000504633">
    <property type="component" value="Unplaced"/>
</dbReference>
<evidence type="ECO:0000256" key="2">
    <source>
        <dbReference type="ARBA" id="ARBA00022723"/>
    </source>
</evidence>
<sequence length="730" mass="82599">MAAIGVVRENELRKKEICRFCLVQHSKLASIFIDNARVKSTASLPLQIMAITSIEVHSNDGMPIYICLDCRLLFEHCYRFKQMCKNAETLLRQYPLTGKWPEPLEKPRAPLMANQTVSAKKDSAEIQPKKLLNSMAKSNNVQIESVQVLETSCLTRKLLNSGAANSTEPPLTPRVSSVKRPQSMSYQMKVENNHELSMDDVQNLIADIAEELDFINAPAAPETAPVTKPKVLNKSSMRILNKGASTSSEPLLATPQIKHDEDGNVALVTEILDADSIEAIDAVTDPIKNAAPVETNVFPCPHCDRSFPLKQLLDIHVVNHSRTRSFQCPECDKSFFSKYDLQKHNFIHTGERPYKCSVCEKAFTRRALLHRHERTHTDVPKFICLYCEKPFISRKEMEKHAERHTKKRPFQCGVCQKAFAFKQGLERHEVIHNTNLPFPCQYCSRSFVTAGKLARHLVAHAGKRVYPCKYCTKSYLLSHHLSRHLRMHKQALVTSFICSICKDIHETYDSLVEHSAIHANISLICPLCQASIADFDCVESHMQAHKKSDRHACEFCDYIFLTSSQLHKHIEDDHVVDMVPYQNEGEYEQGGNKEDSEKESELMEELLSEEPQSHSNKSASPPQPKIRKINPSSKSTNNEKSMQESSSKKIKEEPGSPVVVKRERPLKSPAAAPVLPENKRQTRRQEAKQKILKPSDSGKRLTKKVLAVHEKPGMKPRNAKVTSSKHQSSK</sequence>
<keyword evidence="3" id="KW-0677">Repeat</keyword>
<feature type="binding site" evidence="11">
    <location>
        <position position="67"/>
    </location>
    <ligand>
        <name>Zn(2+)</name>
        <dbReference type="ChEBI" id="CHEBI:29105"/>
    </ligand>
</feature>
<dbReference type="GO" id="GO:0000785">
    <property type="term" value="C:chromatin"/>
    <property type="evidence" value="ECO:0007669"/>
    <property type="project" value="UniProtKB-ARBA"/>
</dbReference>
<feature type="domain" description="C2H2-type" evidence="13">
    <location>
        <begin position="438"/>
        <end position="465"/>
    </location>
</feature>
<evidence type="ECO:0000256" key="6">
    <source>
        <dbReference type="ARBA" id="ARBA00023015"/>
    </source>
</evidence>
<keyword evidence="2 11" id="KW-0479">Metal-binding</keyword>
<keyword evidence="8" id="KW-0804">Transcription</keyword>
<feature type="domain" description="C2H2-type" evidence="13">
    <location>
        <begin position="466"/>
        <end position="488"/>
    </location>
</feature>
<feature type="compositionally biased region" description="Basic and acidic residues" evidence="12">
    <location>
        <begin position="677"/>
        <end position="689"/>
    </location>
</feature>
<keyword evidence="6" id="KW-0805">Transcription regulation</keyword>
<feature type="domain" description="C2H2-type" evidence="13">
    <location>
        <begin position="382"/>
        <end position="409"/>
    </location>
</feature>
<evidence type="ECO:0000256" key="12">
    <source>
        <dbReference type="SAM" id="MobiDB-lite"/>
    </source>
</evidence>
<dbReference type="InterPro" id="IPR050331">
    <property type="entry name" value="Zinc_finger"/>
</dbReference>
<evidence type="ECO:0000256" key="7">
    <source>
        <dbReference type="ARBA" id="ARBA00023125"/>
    </source>
</evidence>
<feature type="region of interest" description="Disordered" evidence="12">
    <location>
        <begin position="161"/>
        <end position="182"/>
    </location>
</feature>
<evidence type="ECO:0000256" key="3">
    <source>
        <dbReference type="ARBA" id="ARBA00022737"/>
    </source>
</evidence>
<evidence type="ECO:0000313" key="16">
    <source>
        <dbReference type="RefSeq" id="XP_023177316.1"/>
    </source>
</evidence>
<dbReference type="InterPro" id="IPR012934">
    <property type="entry name" value="Znf_AD"/>
</dbReference>
<dbReference type="GO" id="GO:0003682">
    <property type="term" value="F:chromatin binding"/>
    <property type="evidence" value="ECO:0007669"/>
    <property type="project" value="UniProtKB-ARBA"/>
</dbReference>
<dbReference type="GeneID" id="111603799"/>
<feature type="binding site" evidence="11">
    <location>
        <position position="21"/>
    </location>
    <ligand>
        <name>Zn(2+)</name>
        <dbReference type="ChEBI" id="CHEBI:29105"/>
    </ligand>
</feature>
<dbReference type="Gene3D" id="3.30.160.60">
    <property type="entry name" value="Classic Zinc Finger"/>
    <property type="match status" value="6"/>
</dbReference>
<dbReference type="AlphaFoldDB" id="A0A6J1M7W0"/>
<dbReference type="PROSITE" id="PS51915">
    <property type="entry name" value="ZAD"/>
    <property type="match status" value="1"/>
</dbReference>
<dbReference type="RefSeq" id="XP_023177316.1">
    <property type="nucleotide sequence ID" value="XM_023321548.2"/>
</dbReference>
<feature type="domain" description="C2H2-type" evidence="13">
    <location>
        <begin position="298"/>
        <end position="325"/>
    </location>
</feature>
<feature type="region of interest" description="Disordered" evidence="12">
    <location>
        <begin position="585"/>
        <end position="730"/>
    </location>
</feature>
<keyword evidence="5 11" id="KW-0862">Zinc</keyword>
<keyword evidence="4 10" id="KW-0863">Zinc-finger</keyword>
<feature type="binding site" evidence="11">
    <location>
        <position position="18"/>
    </location>
    <ligand>
        <name>Zn(2+)</name>
        <dbReference type="ChEBI" id="CHEBI:29105"/>
    </ligand>
</feature>
<dbReference type="SUPFAM" id="SSF57667">
    <property type="entry name" value="beta-beta-alpha zinc fingers"/>
    <property type="match status" value="5"/>
</dbReference>
<dbReference type="SUPFAM" id="SSF57716">
    <property type="entry name" value="Glucocorticoid receptor-like (DNA-binding domain)"/>
    <property type="match status" value="1"/>
</dbReference>
<dbReference type="PANTHER" id="PTHR16515">
    <property type="entry name" value="PR DOMAIN ZINC FINGER PROTEIN"/>
    <property type="match status" value="1"/>
</dbReference>
<dbReference type="SMART" id="SM00355">
    <property type="entry name" value="ZnF_C2H2"/>
    <property type="match status" value="10"/>
</dbReference>
<feature type="compositionally biased region" description="Basic and acidic residues" evidence="12">
    <location>
        <begin position="591"/>
        <end position="601"/>
    </location>
</feature>
<evidence type="ECO:0000256" key="8">
    <source>
        <dbReference type="ARBA" id="ARBA00023163"/>
    </source>
</evidence>
<dbReference type="Pfam" id="PF07776">
    <property type="entry name" value="zf-AD"/>
    <property type="match status" value="1"/>
</dbReference>
<dbReference type="OrthoDB" id="6077919at2759"/>
<dbReference type="KEGG" id="dhe:111603799"/>
<feature type="domain" description="ZAD" evidence="14">
    <location>
        <begin position="16"/>
        <end position="94"/>
    </location>
</feature>
<proteinExistence type="predicted"/>
<dbReference type="SMART" id="SM00868">
    <property type="entry name" value="zf-AD"/>
    <property type="match status" value="2"/>
</dbReference>
<dbReference type="Pfam" id="PF00096">
    <property type="entry name" value="zf-C2H2"/>
    <property type="match status" value="4"/>
</dbReference>
<dbReference type="InterPro" id="IPR036236">
    <property type="entry name" value="Znf_C2H2_sf"/>
</dbReference>
<evidence type="ECO:0000259" key="13">
    <source>
        <dbReference type="PROSITE" id="PS50157"/>
    </source>
</evidence>
<reference evidence="16" key="1">
    <citation type="submission" date="2025-08" db="UniProtKB">
        <authorList>
            <consortium name="RefSeq"/>
        </authorList>
    </citation>
    <scope>IDENTIFICATION</scope>
    <source>
        <strain evidence="16">15085-1641.00</strain>
        <tissue evidence="16">Whole body</tissue>
    </source>
</reference>
<feature type="domain" description="C2H2-type" evidence="13">
    <location>
        <begin position="326"/>
        <end position="353"/>
    </location>
</feature>
<comment type="subcellular location">
    <subcellularLocation>
        <location evidence="1">Nucleus</location>
    </subcellularLocation>
</comment>
<organism evidence="15 16">
    <name type="scientific">Drosophila hydei</name>
    <name type="common">Fruit fly</name>
    <dbReference type="NCBI Taxonomy" id="7224"/>
    <lineage>
        <taxon>Eukaryota</taxon>
        <taxon>Metazoa</taxon>
        <taxon>Ecdysozoa</taxon>
        <taxon>Arthropoda</taxon>
        <taxon>Hexapoda</taxon>
        <taxon>Insecta</taxon>
        <taxon>Pterygota</taxon>
        <taxon>Neoptera</taxon>
        <taxon>Endopterygota</taxon>
        <taxon>Diptera</taxon>
        <taxon>Brachycera</taxon>
        <taxon>Muscomorpha</taxon>
        <taxon>Ephydroidea</taxon>
        <taxon>Drosophilidae</taxon>
        <taxon>Drosophila</taxon>
    </lineage>
</organism>
<dbReference type="OMA" id="RFCLTEQ"/>
<feature type="domain" description="C2H2-type" evidence="13">
    <location>
        <begin position="410"/>
        <end position="437"/>
    </location>
</feature>
<evidence type="ECO:0000256" key="9">
    <source>
        <dbReference type="ARBA" id="ARBA00023242"/>
    </source>
</evidence>
<feature type="compositionally biased region" description="Basic and acidic residues" evidence="12">
    <location>
        <begin position="646"/>
        <end position="666"/>
    </location>
</feature>
<keyword evidence="7" id="KW-0238">DNA-binding</keyword>
<dbReference type="PROSITE" id="PS00028">
    <property type="entry name" value="ZINC_FINGER_C2H2_1"/>
    <property type="match status" value="8"/>
</dbReference>
<evidence type="ECO:0000256" key="5">
    <source>
        <dbReference type="ARBA" id="ARBA00022833"/>
    </source>
</evidence>
<keyword evidence="15" id="KW-1185">Reference proteome</keyword>
<evidence type="ECO:0000256" key="4">
    <source>
        <dbReference type="ARBA" id="ARBA00022771"/>
    </source>
</evidence>
<feature type="compositionally biased region" description="Polar residues" evidence="12">
    <location>
        <begin position="630"/>
        <end position="645"/>
    </location>
</feature>
<dbReference type="PANTHER" id="PTHR16515:SF49">
    <property type="entry name" value="GASTRULA ZINC FINGER PROTEIN XLCGF49.1-LIKE-RELATED"/>
    <property type="match status" value="1"/>
</dbReference>
<feature type="domain" description="C2H2-type" evidence="13">
    <location>
        <begin position="354"/>
        <end position="381"/>
    </location>
</feature>
<dbReference type="GO" id="GO:0008270">
    <property type="term" value="F:zinc ion binding"/>
    <property type="evidence" value="ECO:0007669"/>
    <property type="project" value="UniProtKB-UniRule"/>
</dbReference>
<evidence type="ECO:0000313" key="15">
    <source>
        <dbReference type="Proteomes" id="UP000504633"/>
    </source>
</evidence>
<dbReference type="GO" id="GO:0040029">
    <property type="term" value="P:epigenetic regulation of gene expression"/>
    <property type="evidence" value="ECO:0007669"/>
    <property type="project" value="UniProtKB-ARBA"/>
</dbReference>
<name>A0A6J1M7W0_DROHY</name>
<feature type="compositionally biased region" description="Polar residues" evidence="12">
    <location>
        <begin position="720"/>
        <end position="730"/>
    </location>
</feature>
<dbReference type="InterPro" id="IPR013087">
    <property type="entry name" value="Znf_C2H2_type"/>
</dbReference>
<evidence type="ECO:0000256" key="11">
    <source>
        <dbReference type="PROSITE-ProRule" id="PRU01263"/>
    </source>
</evidence>
<dbReference type="FunFam" id="3.30.160.60:FF:000690">
    <property type="entry name" value="Zinc finger protein 354C"/>
    <property type="match status" value="1"/>
</dbReference>